<dbReference type="GO" id="GO:0006935">
    <property type="term" value="P:chemotaxis"/>
    <property type="evidence" value="ECO:0007669"/>
    <property type="project" value="InterPro"/>
</dbReference>
<dbReference type="InterPro" id="IPR004090">
    <property type="entry name" value="Chemotax_Me-accpt_rcpt"/>
</dbReference>
<dbReference type="GO" id="GO:0007165">
    <property type="term" value="P:signal transduction"/>
    <property type="evidence" value="ECO:0007669"/>
    <property type="project" value="UniProtKB-KW"/>
</dbReference>
<dbReference type="CDD" id="cd11386">
    <property type="entry name" value="MCP_signal"/>
    <property type="match status" value="1"/>
</dbReference>
<dbReference type="GO" id="GO:0004888">
    <property type="term" value="F:transmembrane signaling receptor activity"/>
    <property type="evidence" value="ECO:0007669"/>
    <property type="project" value="InterPro"/>
</dbReference>
<evidence type="ECO:0000259" key="4">
    <source>
        <dbReference type="PROSITE" id="PS50111"/>
    </source>
</evidence>
<comment type="similarity">
    <text evidence="2">Belongs to the methyl-accepting chemotaxis (MCP) protein family.</text>
</comment>
<organism evidence="5 6">
    <name type="scientific">Methanolobus mangrovi</name>
    <dbReference type="NCBI Taxonomy" id="3072977"/>
    <lineage>
        <taxon>Archaea</taxon>
        <taxon>Methanobacteriati</taxon>
        <taxon>Methanobacteriota</taxon>
        <taxon>Stenosarchaea group</taxon>
        <taxon>Methanomicrobia</taxon>
        <taxon>Methanosarcinales</taxon>
        <taxon>Methanosarcinaceae</taxon>
        <taxon>Methanolobus</taxon>
    </lineage>
</organism>
<dbReference type="Pfam" id="PF00015">
    <property type="entry name" value="MCPsignal"/>
    <property type="match status" value="1"/>
</dbReference>
<dbReference type="CDD" id="cd12912">
    <property type="entry name" value="PDC2_MCP_like"/>
    <property type="match status" value="1"/>
</dbReference>
<dbReference type="PROSITE" id="PS50111">
    <property type="entry name" value="CHEMOTAXIS_TRANSDUC_2"/>
    <property type="match status" value="1"/>
</dbReference>
<dbReference type="Pfam" id="PF17201">
    <property type="entry name" value="Cache_3-Cache_2"/>
    <property type="match status" value="1"/>
</dbReference>
<accession>A0AA51YJR3</accession>
<evidence type="ECO:0000313" key="6">
    <source>
        <dbReference type="Proteomes" id="UP001183006"/>
    </source>
</evidence>
<reference evidence="5" key="1">
    <citation type="submission" date="2023-08" db="EMBL/GenBank/DDBJ databases">
        <title>Methanolobus mangrovi sp. nov. and Methanolobus sediminis sp. nov, two novel methylotrophic methanogens isolated from mangrove sediments in China.</title>
        <authorList>
            <person name="Zhou J."/>
        </authorList>
    </citation>
    <scope>NUCLEOTIDE SEQUENCE</scope>
    <source>
        <strain evidence="5">FTZ2</strain>
    </source>
</reference>
<dbReference type="AlphaFoldDB" id="A0AA51YJR3"/>
<dbReference type="GO" id="GO:0016020">
    <property type="term" value="C:membrane"/>
    <property type="evidence" value="ECO:0007669"/>
    <property type="project" value="InterPro"/>
</dbReference>
<dbReference type="PANTHER" id="PTHR32089">
    <property type="entry name" value="METHYL-ACCEPTING CHEMOTAXIS PROTEIN MCPB"/>
    <property type="match status" value="1"/>
</dbReference>
<dbReference type="EMBL" id="CP133594">
    <property type="protein sequence ID" value="WMW22910.1"/>
    <property type="molecule type" value="Genomic_DNA"/>
</dbReference>
<dbReference type="SUPFAM" id="SSF58104">
    <property type="entry name" value="Methyl-accepting chemotaxis protein (MCP) signaling domain"/>
    <property type="match status" value="1"/>
</dbReference>
<name>A0AA51YJR3_9EURY</name>
<evidence type="ECO:0000256" key="3">
    <source>
        <dbReference type="PROSITE-ProRule" id="PRU00284"/>
    </source>
</evidence>
<evidence type="ECO:0000256" key="2">
    <source>
        <dbReference type="ARBA" id="ARBA00029447"/>
    </source>
</evidence>
<dbReference type="RefSeq" id="WP_309309024.1">
    <property type="nucleotide sequence ID" value="NZ_CP133594.1"/>
</dbReference>
<dbReference type="InterPro" id="IPR004089">
    <property type="entry name" value="MCPsignal_dom"/>
</dbReference>
<evidence type="ECO:0000313" key="5">
    <source>
        <dbReference type="EMBL" id="WMW22910.1"/>
    </source>
</evidence>
<protein>
    <submittedName>
        <fullName evidence="5">Cache 3/Cache 2 fusion domain-containing protein</fullName>
    </submittedName>
</protein>
<evidence type="ECO:0000256" key="1">
    <source>
        <dbReference type="ARBA" id="ARBA00023224"/>
    </source>
</evidence>
<dbReference type="PRINTS" id="PR00260">
    <property type="entry name" value="CHEMTRNSDUCR"/>
</dbReference>
<dbReference type="PANTHER" id="PTHR32089:SF112">
    <property type="entry name" value="LYSOZYME-LIKE PROTEIN-RELATED"/>
    <property type="match status" value="1"/>
</dbReference>
<keyword evidence="6" id="KW-1185">Reference proteome</keyword>
<dbReference type="GeneID" id="84229184"/>
<dbReference type="InterPro" id="IPR029151">
    <property type="entry name" value="Sensor-like_sf"/>
</dbReference>
<dbReference type="InterPro" id="IPR033462">
    <property type="entry name" value="Cache_3-Cache_2"/>
</dbReference>
<sequence>MILTILPVTAVGLFAYDQTATAIRDQLHERLDEQVFMEKQYIDAVFSVAQESLIANMGVAEDSFYSHGNAKLSDGKIVLGDDYVVNSDNGIVDNVQKQIGGEVTIFQVNDGSASRIATTTRNSDGSRALGTRVSDEVYNTVVIKGQTYSGRADVLGSYYVTNYEAIKDASGKTIGILSIASPEEHYRQIIKEQMSTITFGETGYMYVMDSTGDVIIHPSIEGDNIISNDFAKTMAAEKDGELVYNWQGRDKAISYTYYEDKDWIIASGTYIDEFEAPVRAIRNGLVAAVLVFVVLGSAAAFLISRSISGGVEKIVSDFKKISDDALEGKINTRAETDVDIDFLAIPSGLNDILNTLTNVINVVSKSANNVASTAEEMSASVEEMTAASTQISTTVGEIAKGSQEQSSRSEDVAKTMNDMTIGVQDIASNAQQAAEAAIAAKEFISDVGRQSQDMLVQMDAIQGATNESATVIKELEGKSNQIGEIVELITSIADQTNLLALNAAIEAARAGEHGRGFAVVADEVRKLAENSGNAAAQISHLITEIKDGTHAAVTSMESGTRTVTEGVSALSVTVEAVQGIVEQSNRVALMAENIAAAAQEQSASIQEITATIDEVASISQETASGTEQTSAAVEQQNASMMELAKSSQELAEMATEMQEIVAKYITE</sequence>
<dbReference type="KEGG" id="mmav:RE476_03545"/>
<dbReference type="SMART" id="SM00283">
    <property type="entry name" value="MA"/>
    <property type="match status" value="1"/>
</dbReference>
<dbReference type="SUPFAM" id="SSF103190">
    <property type="entry name" value="Sensory domain-like"/>
    <property type="match status" value="1"/>
</dbReference>
<keyword evidence="1 3" id="KW-0807">Transducer</keyword>
<dbReference type="Gene3D" id="3.30.450.20">
    <property type="entry name" value="PAS domain"/>
    <property type="match status" value="1"/>
</dbReference>
<dbReference type="Proteomes" id="UP001183006">
    <property type="component" value="Chromosome"/>
</dbReference>
<feature type="domain" description="Methyl-accepting transducer" evidence="4">
    <location>
        <begin position="380"/>
        <end position="616"/>
    </location>
</feature>
<proteinExistence type="inferred from homology"/>
<dbReference type="Gene3D" id="1.10.287.950">
    <property type="entry name" value="Methyl-accepting chemotaxis protein"/>
    <property type="match status" value="1"/>
</dbReference>
<gene>
    <name evidence="5" type="ORF">RE476_03545</name>
</gene>